<reference evidence="4 5" key="1">
    <citation type="submission" date="2024-06" db="EMBL/GenBank/DDBJ databases">
        <title>The Natural Products Discovery Center: Release of the First 8490 Sequenced Strains for Exploring Actinobacteria Biosynthetic Diversity.</title>
        <authorList>
            <person name="Kalkreuter E."/>
            <person name="Kautsar S.A."/>
            <person name="Yang D."/>
            <person name="Bader C.D."/>
            <person name="Teijaro C.N."/>
            <person name="Fluegel L."/>
            <person name="Davis C.M."/>
            <person name="Simpson J.R."/>
            <person name="Lauterbach L."/>
            <person name="Steele A.D."/>
            <person name="Gui C."/>
            <person name="Meng S."/>
            <person name="Li G."/>
            <person name="Viehrig K."/>
            <person name="Ye F."/>
            <person name="Su P."/>
            <person name="Kiefer A.F."/>
            <person name="Nichols A."/>
            <person name="Cepeda A.J."/>
            <person name="Yan W."/>
            <person name="Fan B."/>
            <person name="Jiang Y."/>
            <person name="Adhikari A."/>
            <person name="Zheng C.-J."/>
            <person name="Schuster L."/>
            <person name="Cowan T.M."/>
            <person name="Smanski M.J."/>
            <person name="Chevrette M.G."/>
            <person name="De Carvalho L.P.S."/>
            <person name="Shen B."/>
        </authorList>
    </citation>
    <scope>NUCLEOTIDE SEQUENCE [LARGE SCALE GENOMIC DNA]</scope>
    <source>
        <strain evidence="4 5">NPDC048274</strain>
    </source>
</reference>
<comment type="caution">
    <text evidence="4">The sequence shown here is derived from an EMBL/GenBank/DDBJ whole genome shotgun (WGS) entry which is preliminary data.</text>
</comment>
<dbReference type="CDD" id="cd05829">
    <property type="entry name" value="Sortase_F"/>
    <property type="match status" value="1"/>
</dbReference>
<keyword evidence="3" id="KW-1133">Transmembrane helix</keyword>
<dbReference type="SUPFAM" id="SSF63817">
    <property type="entry name" value="Sortase"/>
    <property type="match status" value="1"/>
</dbReference>
<keyword evidence="1" id="KW-0378">Hydrolase</keyword>
<evidence type="ECO:0000313" key="4">
    <source>
        <dbReference type="EMBL" id="MEU9354073.1"/>
    </source>
</evidence>
<feature type="region of interest" description="Disordered" evidence="2">
    <location>
        <begin position="42"/>
        <end position="69"/>
    </location>
</feature>
<name>A0ABV3EA93_9ACTN</name>
<evidence type="ECO:0000256" key="2">
    <source>
        <dbReference type="SAM" id="MobiDB-lite"/>
    </source>
</evidence>
<protein>
    <submittedName>
        <fullName evidence="4">Sortase</fullName>
    </submittedName>
</protein>
<evidence type="ECO:0000256" key="1">
    <source>
        <dbReference type="ARBA" id="ARBA00022801"/>
    </source>
</evidence>
<keyword evidence="5" id="KW-1185">Reference proteome</keyword>
<proteinExistence type="predicted"/>
<feature type="transmembrane region" description="Helical" evidence="3">
    <location>
        <begin position="12"/>
        <end position="33"/>
    </location>
</feature>
<dbReference type="Pfam" id="PF04203">
    <property type="entry name" value="Sortase"/>
    <property type="match status" value="1"/>
</dbReference>
<dbReference type="InterPro" id="IPR005754">
    <property type="entry name" value="Sortase"/>
</dbReference>
<organism evidence="4 5">
    <name type="scientific">Streptomyces griseoloalbus</name>
    <dbReference type="NCBI Taxonomy" id="67303"/>
    <lineage>
        <taxon>Bacteria</taxon>
        <taxon>Bacillati</taxon>
        <taxon>Actinomycetota</taxon>
        <taxon>Actinomycetes</taxon>
        <taxon>Kitasatosporales</taxon>
        <taxon>Streptomycetaceae</taxon>
        <taxon>Streptomyces</taxon>
    </lineage>
</organism>
<evidence type="ECO:0000256" key="3">
    <source>
        <dbReference type="SAM" id="Phobius"/>
    </source>
</evidence>
<dbReference type="InterPro" id="IPR042001">
    <property type="entry name" value="Sortase_F"/>
</dbReference>
<sequence>MGSEEDAGRFPAGAGRLLAGAAWVVLLLGVWLWGREQADVPAGVAGSTTGDMAAAGRPPRGEPSAAHRPLDSAVPQRLDIPGLGVRAPVVAVAGDPAGSGARGVPPFDLPGAVGWYADGVAPGGAGTAVMVGRVGPGTRPGVFQRVSTLRPGQEIRVVRADAGVAEFTVEDVQVLAPDRLAAQQAYGPRPAGRAGLRLVACDGGDDRATGDCTAGVVVSAYLTGTAR</sequence>
<keyword evidence="3" id="KW-0812">Transmembrane</keyword>
<evidence type="ECO:0000313" key="5">
    <source>
        <dbReference type="Proteomes" id="UP001551582"/>
    </source>
</evidence>
<keyword evidence="3" id="KW-0472">Membrane</keyword>
<accession>A0ABV3EA93</accession>
<dbReference type="RefSeq" id="WP_359984776.1">
    <property type="nucleotide sequence ID" value="NZ_JBEZLS010000019.1"/>
</dbReference>
<dbReference type="EMBL" id="JBEZLS010000019">
    <property type="protein sequence ID" value="MEU9354073.1"/>
    <property type="molecule type" value="Genomic_DNA"/>
</dbReference>
<dbReference type="Proteomes" id="UP001551582">
    <property type="component" value="Unassembled WGS sequence"/>
</dbReference>
<dbReference type="InterPro" id="IPR023365">
    <property type="entry name" value="Sortase_dom-sf"/>
</dbReference>
<dbReference type="Gene3D" id="2.40.260.10">
    <property type="entry name" value="Sortase"/>
    <property type="match status" value="1"/>
</dbReference>
<gene>
    <name evidence="4" type="ORF">AB0D65_24650</name>
</gene>